<dbReference type="EMBL" id="QVLU01000008">
    <property type="protein sequence ID" value="RGE71901.1"/>
    <property type="molecule type" value="Genomic_DNA"/>
</dbReference>
<organism evidence="2 4">
    <name type="scientific">Eisenbergiella massiliensis</name>
    <dbReference type="NCBI Taxonomy" id="1720294"/>
    <lineage>
        <taxon>Bacteria</taxon>
        <taxon>Bacillati</taxon>
        <taxon>Bacillota</taxon>
        <taxon>Clostridia</taxon>
        <taxon>Lachnospirales</taxon>
        <taxon>Lachnospiraceae</taxon>
        <taxon>Eisenbergiella</taxon>
    </lineage>
</organism>
<evidence type="ECO:0000259" key="1">
    <source>
        <dbReference type="Pfam" id="PF13349"/>
    </source>
</evidence>
<evidence type="ECO:0000313" key="4">
    <source>
        <dbReference type="Proteomes" id="UP000260812"/>
    </source>
</evidence>
<evidence type="ECO:0000313" key="2">
    <source>
        <dbReference type="EMBL" id="RGE63545.1"/>
    </source>
</evidence>
<reference evidence="4 5" key="1">
    <citation type="submission" date="2018-08" db="EMBL/GenBank/DDBJ databases">
        <title>A genome reference for cultivated species of the human gut microbiota.</title>
        <authorList>
            <person name="Zou Y."/>
            <person name="Xue W."/>
            <person name="Luo G."/>
        </authorList>
    </citation>
    <scope>NUCLEOTIDE SEQUENCE [LARGE SCALE GENOMIC DNA]</scope>
    <source>
        <strain evidence="3 5">AF26-4BH</strain>
        <strain evidence="2 4">TF05-5AC</strain>
    </source>
</reference>
<gene>
    <name evidence="3" type="ORF">DWY69_10515</name>
    <name evidence="2" type="ORF">DXC51_06225</name>
</gene>
<name>A0A3E3I8Z8_9FIRM</name>
<sequence length="362" mass="39776">MSKRKTFFIVCGILCGVGMLLALTGRLLGGAVTGVGYEPGNGLVVYSPLVSNQPNGPSVQTDKIDQLEPFTRIDIRMDYADITIEESDHFSLEYELTAWEKPVISVKNGCLTISQPPHNYGNNRFFLFGSSFSGTVYNSWNSSREYLTVYIPENTQLDTVYVSTSSGKTELSGLKTGQLTIDNDYGDARLTDITCTSADFSLSSGKFTADNLKAESLKLSDDYGDCILKNSEISGNTTLFLSSGTLKMQQSSTGALTVDSDYGNVDLNGITSENARLTLSSGDMKAEGFLFKNLDIKSDYGSVELVTQLTDSFGYDLKTDYGNIRINKHDLGDTYYTFDKEFDNWVRIKCSSGDIRITTQTD</sequence>
<dbReference type="Proteomes" id="UP000260812">
    <property type="component" value="Unassembled WGS sequence"/>
</dbReference>
<evidence type="ECO:0000313" key="5">
    <source>
        <dbReference type="Proteomes" id="UP000261166"/>
    </source>
</evidence>
<evidence type="ECO:0000313" key="3">
    <source>
        <dbReference type="EMBL" id="RGE71901.1"/>
    </source>
</evidence>
<dbReference type="InterPro" id="IPR025164">
    <property type="entry name" value="Toastrack_DUF4097"/>
</dbReference>
<feature type="domain" description="DUF4097" evidence="1">
    <location>
        <begin position="238"/>
        <end position="357"/>
    </location>
</feature>
<protein>
    <recommendedName>
        <fullName evidence="1">DUF4097 domain-containing protein</fullName>
    </recommendedName>
</protein>
<dbReference type="OrthoDB" id="2064938at2"/>
<comment type="caution">
    <text evidence="2">The sequence shown here is derived from an EMBL/GenBank/DDBJ whole genome shotgun (WGS) entry which is preliminary data.</text>
</comment>
<proteinExistence type="predicted"/>
<feature type="domain" description="DUF4097" evidence="1">
    <location>
        <begin position="71"/>
        <end position="235"/>
    </location>
</feature>
<dbReference type="AlphaFoldDB" id="A0A3E3I8Z8"/>
<dbReference type="GeneID" id="97986485"/>
<keyword evidence="4" id="KW-1185">Reference proteome</keyword>
<dbReference type="Gene3D" id="2.160.20.120">
    <property type="match status" value="1"/>
</dbReference>
<dbReference type="Proteomes" id="UP000261166">
    <property type="component" value="Unassembled WGS sequence"/>
</dbReference>
<dbReference type="Pfam" id="PF13349">
    <property type="entry name" value="DUF4097"/>
    <property type="match status" value="2"/>
</dbReference>
<accession>A0A3E3I8Z8</accession>
<dbReference type="EMBL" id="QVLV01000003">
    <property type="protein sequence ID" value="RGE63545.1"/>
    <property type="molecule type" value="Genomic_DNA"/>
</dbReference>
<dbReference type="RefSeq" id="WP_117530779.1">
    <property type="nucleotide sequence ID" value="NZ_JBKUNB010000001.1"/>
</dbReference>